<protein>
    <submittedName>
        <fullName evidence="1">Uncharacterized protein</fullName>
    </submittedName>
</protein>
<name>A0ACC1NND4_9HYPO</name>
<keyword evidence="2" id="KW-1185">Reference proteome</keyword>
<sequence length="91" mass="9775">MKVNFNTSPAINGINDELRLGGKPDFSKGPFVAYCESVVITDYAGGEHAGTEAKRYVYTDTSGTWKSIRVDGDSLSGFKEESARVHSVPSG</sequence>
<dbReference type="Proteomes" id="UP001143910">
    <property type="component" value="Unassembled WGS sequence"/>
</dbReference>
<reference evidence="1" key="1">
    <citation type="submission" date="2022-08" db="EMBL/GenBank/DDBJ databases">
        <title>Genome Sequence of Lecanicillium fungicola.</title>
        <authorList>
            <person name="Buettner E."/>
        </authorList>
    </citation>
    <scope>NUCLEOTIDE SEQUENCE</scope>
    <source>
        <strain evidence="1">Babe33</strain>
    </source>
</reference>
<evidence type="ECO:0000313" key="1">
    <source>
        <dbReference type="EMBL" id="KAJ2980579.1"/>
    </source>
</evidence>
<dbReference type="EMBL" id="JANJQO010000189">
    <property type="protein sequence ID" value="KAJ2980579.1"/>
    <property type="molecule type" value="Genomic_DNA"/>
</dbReference>
<gene>
    <name evidence="1" type="ORF">NQ176_g2560</name>
</gene>
<proteinExistence type="predicted"/>
<accession>A0ACC1NND4</accession>
<organism evidence="1 2">
    <name type="scientific">Zarea fungicola</name>
    <dbReference type="NCBI Taxonomy" id="93591"/>
    <lineage>
        <taxon>Eukaryota</taxon>
        <taxon>Fungi</taxon>
        <taxon>Dikarya</taxon>
        <taxon>Ascomycota</taxon>
        <taxon>Pezizomycotina</taxon>
        <taxon>Sordariomycetes</taxon>
        <taxon>Hypocreomycetidae</taxon>
        <taxon>Hypocreales</taxon>
        <taxon>Cordycipitaceae</taxon>
        <taxon>Zarea</taxon>
    </lineage>
</organism>
<evidence type="ECO:0000313" key="2">
    <source>
        <dbReference type="Proteomes" id="UP001143910"/>
    </source>
</evidence>
<comment type="caution">
    <text evidence="1">The sequence shown here is derived from an EMBL/GenBank/DDBJ whole genome shotgun (WGS) entry which is preliminary data.</text>
</comment>